<dbReference type="PANTHER" id="PTHR20858:SF17">
    <property type="entry name" value="HYDROXYMETHYLPYRIMIDINE_PHOSPHOMETHYLPYRIMIDINE KINASE THI20-RELATED"/>
    <property type="match status" value="1"/>
</dbReference>
<evidence type="ECO:0000256" key="2">
    <source>
        <dbReference type="ARBA" id="ARBA00012135"/>
    </source>
</evidence>
<dbReference type="EMBL" id="LR134416">
    <property type="protein sequence ID" value="VEH82849.1"/>
    <property type="molecule type" value="Genomic_DNA"/>
</dbReference>
<dbReference type="GO" id="GO:0008972">
    <property type="term" value="F:phosphomethylpyrimidine kinase activity"/>
    <property type="evidence" value="ECO:0007669"/>
    <property type="project" value="InterPro"/>
</dbReference>
<keyword evidence="6" id="KW-0067">ATP-binding</keyword>
<gene>
    <name evidence="8" type="primary">thiD</name>
    <name evidence="8" type="ORF">Lade_2012</name>
    <name evidence="9" type="ORF">NCTC12735_00109</name>
</gene>
<feature type="domain" description="Pyridoxamine kinase/Phosphomethylpyrimidine kinase" evidence="7">
    <location>
        <begin position="16"/>
        <end position="264"/>
    </location>
</feature>
<dbReference type="GO" id="GO:0009229">
    <property type="term" value="P:thiamine diphosphate biosynthetic process"/>
    <property type="evidence" value="ECO:0007669"/>
    <property type="project" value="UniProtKB-UniPathway"/>
</dbReference>
<keyword evidence="3 8" id="KW-0808">Transferase</keyword>
<sequence>MREINPPCVVTIAGTDPSGGAGIQADIKSISATGSYAASVITALVAQNTQGVQAIQAVPDSFVAQQIQSVFSDLNIKAVKIGMLHDARIINVVASALKKLSPPNVVIDPVMFAKDGSALLDLKTIALLKKELFTLGDLLTPNLPEAGYLLGSPLSTLTDMEQGAISLGKELNMNVLIKGGHLQSKSAVDVVYIRDSNKCEWFQTERYNTQHTHGTGCSLSSAIASFLAQGVSITEAIGFAKRYLTKAIRSGARYQIGKGKGPVDHFYFLRETHHGV</sequence>
<dbReference type="Proteomes" id="UP000054859">
    <property type="component" value="Unassembled WGS sequence"/>
</dbReference>
<dbReference type="Pfam" id="PF08543">
    <property type="entry name" value="Phos_pyr_kin"/>
    <property type="match status" value="1"/>
</dbReference>
<dbReference type="AlphaFoldDB" id="A0A0W0R142"/>
<evidence type="ECO:0000256" key="6">
    <source>
        <dbReference type="ARBA" id="ARBA00022840"/>
    </source>
</evidence>
<dbReference type="KEGG" id="ladl:NCTC12735_00109"/>
<dbReference type="InterPro" id="IPR004399">
    <property type="entry name" value="HMP/HMP-P_kinase_dom"/>
</dbReference>
<organism evidence="8 10">
    <name type="scientific">Legionella adelaidensis</name>
    <dbReference type="NCBI Taxonomy" id="45056"/>
    <lineage>
        <taxon>Bacteria</taxon>
        <taxon>Pseudomonadati</taxon>
        <taxon>Pseudomonadota</taxon>
        <taxon>Gammaproteobacteria</taxon>
        <taxon>Legionellales</taxon>
        <taxon>Legionellaceae</taxon>
        <taxon>Legionella</taxon>
    </lineage>
</organism>
<evidence type="ECO:0000256" key="5">
    <source>
        <dbReference type="ARBA" id="ARBA00022777"/>
    </source>
</evidence>
<dbReference type="EMBL" id="LNKA01000019">
    <property type="protein sequence ID" value="KTC64718.1"/>
    <property type="molecule type" value="Genomic_DNA"/>
</dbReference>
<dbReference type="GO" id="GO:0005524">
    <property type="term" value="F:ATP binding"/>
    <property type="evidence" value="ECO:0007669"/>
    <property type="project" value="UniProtKB-KW"/>
</dbReference>
<evidence type="ECO:0000256" key="4">
    <source>
        <dbReference type="ARBA" id="ARBA00022741"/>
    </source>
</evidence>
<evidence type="ECO:0000256" key="3">
    <source>
        <dbReference type="ARBA" id="ARBA00022679"/>
    </source>
</evidence>
<dbReference type="UniPathway" id="UPA00060">
    <property type="reaction ID" value="UER00138"/>
</dbReference>
<protein>
    <recommendedName>
        <fullName evidence="2">hydroxymethylpyrimidine kinase</fullName>
        <ecNumber evidence="2">2.7.1.49</ecNumber>
    </recommendedName>
</protein>
<geneLocation type="plasmid" evidence="9 11">
    <name>7</name>
</geneLocation>
<evidence type="ECO:0000313" key="10">
    <source>
        <dbReference type="Proteomes" id="UP000054859"/>
    </source>
</evidence>
<dbReference type="GO" id="GO:0009228">
    <property type="term" value="P:thiamine biosynthetic process"/>
    <property type="evidence" value="ECO:0007669"/>
    <property type="project" value="InterPro"/>
</dbReference>
<dbReference type="CDD" id="cd01169">
    <property type="entry name" value="HMPP_kinase"/>
    <property type="match status" value="1"/>
</dbReference>
<evidence type="ECO:0000313" key="9">
    <source>
        <dbReference type="EMBL" id="VEH82849.1"/>
    </source>
</evidence>
<reference evidence="9 11" key="2">
    <citation type="submission" date="2018-12" db="EMBL/GenBank/DDBJ databases">
        <authorList>
            <consortium name="Pathogen Informatics"/>
        </authorList>
    </citation>
    <scope>NUCLEOTIDE SEQUENCE [LARGE SCALE GENOMIC DNA]</scope>
    <source>
        <strain evidence="9 11">NCTC12735</strain>
        <plasmid evidence="11">7</plasmid>
    </source>
</reference>
<dbReference type="Proteomes" id="UP000281170">
    <property type="component" value="Plasmid 7"/>
</dbReference>
<keyword evidence="10" id="KW-1185">Reference proteome</keyword>
<dbReference type="RefSeq" id="WP_058463068.1">
    <property type="nucleotide sequence ID" value="NZ_CAAAHS010000001.1"/>
</dbReference>
<keyword evidence="5 8" id="KW-0418">Kinase</keyword>
<dbReference type="PANTHER" id="PTHR20858">
    <property type="entry name" value="PHOSPHOMETHYLPYRIMIDINE KINASE"/>
    <property type="match status" value="1"/>
</dbReference>
<dbReference type="SUPFAM" id="SSF53613">
    <property type="entry name" value="Ribokinase-like"/>
    <property type="match status" value="1"/>
</dbReference>
<dbReference type="GO" id="GO:0005829">
    <property type="term" value="C:cytosol"/>
    <property type="evidence" value="ECO:0007669"/>
    <property type="project" value="TreeGrafter"/>
</dbReference>
<evidence type="ECO:0000259" key="7">
    <source>
        <dbReference type="Pfam" id="PF08543"/>
    </source>
</evidence>
<proteinExistence type="predicted"/>
<dbReference type="FunFam" id="3.40.1190.20:FF:000003">
    <property type="entry name" value="Phosphomethylpyrimidine kinase ThiD"/>
    <property type="match status" value="1"/>
</dbReference>
<reference evidence="8 10" key="1">
    <citation type="submission" date="2015-11" db="EMBL/GenBank/DDBJ databases">
        <title>Identification of large and diverse effector repertoires of 38 Legionella species.</title>
        <authorList>
            <person name="Burstein D."/>
            <person name="Amaro F."/>
            <person name="Zusman T."/>
            <person name="Lifshitz Z."/>
            <person name="Cohen O."/>
            <person name="Gilbert J.A."/>
            <person name="Pupko T."/>
            <person name="Shuman H.A."/>
            <person name="Segal G."/>
        </authorList>
    </citation>
    <scope>NUCLEOTIDE SEQUENCE [LARGE SCALE GENOMIC DNA]</scope>
    <source>
        <strain evidence="8 10">1762-AUS-E</strain>
    </source>
</reference>
<name>A0A0W0R142_9GAMM</name>
<dbReference type="InterPro" id="IPR013749">
    <property type="entry name" value="PM/HMP-P_kinase-1"/>
</dbReference>
<dbReference type="STRING" id="45056.Lade_2012"/>
<dbReference type="EC" id="2.7.1.49" evidence="2"/>
<dbReference type="Gene3D" id="3.40.1190.20">
    <property type="match status" value="1"/>
</dbReference>
<dbReference type="InterPro" id="IPR029056">
    <property type="entry name" value="Ribokinase-like"/>
</dbReference>
<dbReference type="OrthoDB" id="9810880at2"/>
<keyword evidence="9" id="KW-0614">Plasmid</keyword>
<evidence type="ECO:0000313" key="11">
    <source>
        <dbReference type="Proteomes" id="UP000281170"/>
    </source>
</evidence>
<dbReference type="PATRIC" id="fig|45056.6.peg.2075"/>
<comment type="pathway">
    <text evidence="1">Cofactor biosynthesis; thiamine diphosphate biosynthesis.</text>
</comment>
<dbReference type="GO" id="GO:0008902">
    <property type="term" value="F:hydroxymethylpyrimidine kinase activity"/>
    <property type="evidence" value="ECO:0007669"/>
    <property type="project" value="UniProtKB-EC"/>
</dbReference>
<evidence type="ECO:0000313" key="8">
    <source>
        <dbReference type="EMBL" id="KTC64718.1"/>
    </source>
</evidence>
<dbReference type="NCBIfam" id="TIGR00097">
    <property type="entry name" value="HMP-P_kinase"/>
    <property type="match status" value="1"/>
</dbReference>
<accession>A0A0W0R142</accession>
<evidence type="ECO:0000256" key="1">
    <source>
        <dbReference type="ARBA" id="ARBA00004948"/>
    </source>
</evidence>
<keyword evidence="4" id="KW-0547">Nucleotide-binding</keyword>